<dbReference type="InterPro" id="IPR051679">
    <property type="entry name" value="DASS-Related_Transporters"/>
</dbReference>
<feature type="transmembrane region" description="Helical" evidence="7">
    <location>
        <begin position="27"/>
        <end position="44"/>
    </location>
</feature>
<feature type="transmembrane region" description="Helical" evidence="7">
    <location>
        <begin position="174"/>
        <end position="193"/>
    </location>
</feature>
<comment type="caution">
    <text evidence="9">The sequence shown here is derived from an EMBL/GenBank/DDBJ whole genome shotgun (WGS) entry which is preliminary data.</text>
</comment>
<dbReference type="Pfam" id="PF02080">
    <property type="entry name" value="TrkA_C"/>
    <property type="match status" value="2"/>
</dbReference>
<dbReference type="SUPFAM" id="SSF116726">
    <property type="entry name" value="TrkA C-terminal domain-like"/>
    <property type="match status" value="2"/>
</dbReference>
<evidence type="ECO:0000256" key="1">
    <source>
        <dbReference type="ARBA" id="ARBA00004141"/>
    </source>
</evidence>
<evidence type="ECO:0000256" key="4">
    <source>
        <dbReference type="ARBA" id="ARBA00022737"/>
    </source>
</evidence>
<protein>
    <submittedName>
        <fullName evidence="9">Potassium transporter TrkA</fullName>
    </submittedName>
</protein>
<keyword evidence="4" id="KW-0677">Repeat</keyword>
<feature type="transmembrane region" description="Helical" evidence="7">
    <location>
        <begin position="51"/>
        <end position="69"/>
    </location>
</feature>
<dbReference type="Proteomes" id="UP000030520">
    <property type="component" value="Unassembled WGS sequence"/>
</dbReference>
<dbReference type="EMBL" id="JRWM01000005">
    <property type="protein sequence ID" value="KHA61561.1"/>
    <property type="molecule type" value="Genomic_DNA"/>
</dbReference>
<dbReference type="Gene3D" id="3.30.70.1450">
    <property type="entry name" value="Regulator of K+ conductance, C-terminal domain"/>
    <property type="match status" value="2"/>
</dbReference>
<dbReference type="PANTHER" id="PTHR43652:SF2">
    <property type="entry name" value="BASIC AMINO ACID ANTIPORTER YFCC-RELATED"/>
    <property type="match status" value="1"/>
</dbReference>
<keyword evidence="5 7" id="KW-1133">Transmembrane helix</keyword>
<feature type="transmembrane region" description="Helical" evidence="7">
    <location>
        <begin position="467"/>
        <end position="484"/>
    </location>
</feature>
<feature type="domain" description="RCK C-terminal" evidence="8">
    <location>
        <begin position="280"/>
        <end position="364"/>
    </location>
</feature>
<name>A0ABR4YDK9_9VIBR</name>
<dbReference type="PANTHER" id="PTHR43652">
    <property type="entry name" value="BASIC AMINO ACID ANTIPORTER YFCC-RELATED"/>
    <property type="match status" value="1"/>
</dbReference>
<dbReference type="InterPro" id="IPR036721">
    <property type="entry name" value="RCK_C_sf"/>
</dbReference>
<evidence type="ECO:0000256" key="2">
    <source>
        <dbReference type="ARBA" id="ARBA00022448"/>
    </source>
</evidence>
<feature type="transmembrane region" description="Helical" evidence="7">
    <location>
        <begin position="552"/>
        <end position="572"/>
    </location>
</feature>
<feature type="domain" description="RCK C-terminal" evidence="8">
    <location>
        <begin position="193"/>
        <end position="279"/>
    </location>
</feature>
<evidence type="ECO:0000259" key="8">
    <source>
        <dbReference type="PROSITE" id="PS51202"/>
    </source>
</evidence>
<keyword evidence="10" id="KW-1185">Reference proteome</keyword>
<proteinExistence type="predicted"/>
<evidence type="ECO:0000313" key="10">
    <source>
        <dbReference type="Proteomes" id="UP000030520"/>
    </source>
</evidence>
<evidence type="ECO:0000256" key="3">
    <source>
        <dbReference type="ARBA" id="ARBA00022692"/>
    </source>
</evidence>
<dbReference type="InterPro" id="IPR004680">
    <property type="entry name" value="Cit_transptr-like_dom"/>
</dbReference>
<organism evidence="9 10">
    <name type="scientific">Vibrio variabilis</name>
    <dbReference type="NCBI Taxonomy" id="990271"/>
    <lineage>
        <taxon>Bacteria</taxon>
        <taxon>Pseudomonadati</taxon>
        <taxon>Pseudomonadota</taxon>
        <taxon>Gammaproteobacteria</taxon>
        <taxon>Vibrionales</taxon>
        <taxon>Vibrionaceae</taxon>
        <taxon>Vibrio</taxon>
    </lineage>
</organism>
<accession>A0ABR4YDK9</accession>
<dbReference type="PROSITE" id="PS51202">
    <property type="entry name" value="RCK_C"/>
    <property type="match status" value="2"/>
</dbReference>
<evidence type="ECO:0000256" key="6">
    <source>
        <dbReference type="ARBA" id="ARBA00023136"/>
    </source>
</evidence>
<comment type="subcellular location">
    <subcellularLocation>
        <location evidence="1">Membrane</location>
        <topology evidence="1">Multi-pass membrane protein</topology>
    </subcellularLocation>
</comment>
<gene>
    <name evidence="9" type="ORF">NL53_04405</name>
</gene>
<sequence length="574" mass="61766">MWQQGLVLALLLGIVTCLLTTRIKPSFIFAGAAFIAFLAGMIEVGEVATNFTNSSLVTLVLLILASAALEKTRLISWVSRSLSTGRLGTVVAKLGVSTALLSSFTNNTAVVVSLIGAIKRNQQHAPSKLLIPLSYAAILGGTLTLIGTSTNLIINSFVEDAGLPSLGFFTPTMIGLSVLVGGLLILVPLSYLLPNHDDHNQDDLPYFLEARVEPGSPLVGRSISENNLRALRKLFLAEVIRDGQTMPSVDPDFVLQARDRLLFCGDIESVATLQEIQGLTLFGQHHLNGQNFVEVVVSSSASFCNKTLKSSHFRDRFDAVVVAIRRGHERLQGGLGNITLNAGDTLVLVPGKRFEQERQAHRKEFVLMNDLDSSARLDANKSAIVLIGFASVIGLALLNVVPLIKGLSVFLSLTLFTGIVQLSELRRRFPIDIVVIVGSALSIAQLMLSSGLSMALGQMFIEAFNGWGVFGAIVATYLLTLILTELVTNNAAAALAFPIGYSMAIGYGVDPMPFVMAVLFGASASFISPYGYQTNLLVYTVGNYKLTDYIRVGIPLSIVYSVLVLALIPQFFPY</sequence>
<keyword evidence="6 7" id="KW-0472">Membrane</keyword>
<keyword evidence="2" id="KW-0813">Transport</keyword>
<feature type="transmembrane region" description="Helical" evidence="7">
    <location>
        <begin position="435"/>
        <end position="461"/>
    </location>
</feature>
<dbReference type="Pfam" id="PF03600">
    <property type="entry name" value="CitMHS"/>
    <property type="match status" value="1"/>
</dbReference>
<feature type="transmembrane region" description="Helical" evidence="7">
    <location>
        <begin position="383"/>
        <end position="401"/>
    </location>
</feature>
<evidence type="ECO:0000313" key="9">
    <source>
        <dbReference type="EMBL" id="KHA61561.1"/>
    </source>
</evidence>
<dbReference type="RefSeq" id="WP_038139330.1">
    <property type="nucleotide sequence ID" value="NZ_JRWM01000005.1"/>
</dbReference>
<feature type="transmembrane region" description="Helical" evidence="7">
    <location>
        <begin position="514"/>
        <end position="532"/>
    </location>
</feature>
<evidence type="ECO:0000256" key="7">
    <source>
        <dbReference type="SAM" id="Phobius"/>
    </source>
</evidence>
<evidence type="ECO:0000256" key="5">
    <source>
        <dbReference type="ARBA" id="ARBA00022989"/>
    </source>
</evidence>
<reference evidence="9 10" key="1">
    <citation type="submission" date="2014-10" db="EMBL/GenBank/DDBJ databases">
        <title>Genome sequencing of Vibrio variabilis T01.</title>
        <authorList>
            <person name="Chan K.-G."/>
            <person name="Mohamad N.I."/>
        </authorList>
    </citation>
    <scope>NUCLEOTIDE SEQUENCE [LARGE SCALE GENOMIC DNA]</scope>
    <source>
        <strain evidence="9 10">T01</strain>
    </source>
</reference>
<feature type="transmembrane region" description="Helical" evidence="7">
    <location>
        <begin position="129"/>
        <end position="154"/>
    </location>
</feature>
<feature type="transmembrane region" description="Helical" evidence="7">
    <location>
        <begin position="89"/>
        <end position="117"/>
    </location>
</feature>
<keyword evidence="3 7" id="KW-0812">Transmembrane</keyword>
<dbReference type="InterPro" id="IPR006037">
    <property type="entry name" value="RCK_C"/>
</dbReference>